<feature type="region of interest" description="Disordered" evidence="1">
    <location>
        <begin position="1357"/>
        <end position="1395"/>
    </location>
</feature>
<dbReference type="Proteomes" id="UP000224006">
    <property type="component" value="Chromosome III"/>
</dbReference>
<feature type="region of interest" description="Disordered" evidence="1">
    <location>
        <begin position="2207"/>
        <end position="2228"/>
    </location>
</feature>
<feature type="compositionally biased region" description="Polar residues" evidence="1">
    <location>
        <begin position="801"/>
        <end position="811"/>
    </location>
</feature>
<evidence type="ECO:0008006" key="4">
    <source>
        <dbReference type="Google" id="ProtNLM"/>
    </source>
</evidence>
<dbReference type="PANTHER" id="PTHR23244">
    <property type="entry name" value="KELCH REPEAT DOMAIN"/>
    <property type="match status" value="1"/>
</dbReference>
<feature type="compositionally biased region" description="Low complexity" evidence="1">
    <location>
        <begin position="297"/>
        <end position="315"/>
    </location>
</feature>
<dbReference type="SUPFAM" id="SSF117281">
    <property type="entry name" value="Kelch motif"/>
    <property type="match status" value="2"/>
</dbReference>
<feature type="compositionally biased region" description="Basic and acidic residues" evidence="1">
    <location>
        <begin position="1796"/>
        <end position="1809"/>
    </location>
</feature>
<feature type="compositionally biased region" description="Basic and acidic residues" evidence="1">
    <location>
        <begin position="1707"/>
        <end position="1721"/>
    </location>
</feature>
<feature type="region of interest" description="Disordered" evidence="1">
    <location>
        <begin position="2104"/>
        <end position="2146"/>
    </location>
</feature>
<accession>A0A2A9MM93</accession>
<feature type="region of interest" description="Disordered" evidence="1">
    <location>
        <begin position="941"/>
        <end position="979"/>
    </location>
</feature>
<gene>
    <name evidence="2" type="ORF">BESB_048240</name>
</gene>
<feature type="compositionally biased region" description="Basic residues" evidence="1">
    <location>
        <begin position="2108"/>
        <end position="2118"/>
    </location>
</feature>
<dbReference type="Pfam" id="PF24681">
    <property type="entry name" value="Kelch_KLHDC2_KLHL20_DRC7"/>
    <property type="match status" value="1"/>
</dbReference>
<feature type="compositionally biased region" description="Basic and acidic residues" evidence="1">
    <location>
        <begin position="197"/>
        <end position="209"/>
    </location>
</feature>
<feature type="region of interest" description="Disordered" evidence="1">
    <location>
        <begin position="1682"/>
        <end position="1738"/>
    </location>
</feature>
<feature type="region of interest" description="Disordered" evidence="1">
    <location>
        <begin position="801"/>
        <end position="923"/>
    </location>
</feature>
<reference evidence="2 3" key="1">
    <citation type="submission" date="2017-09" db="EMBL/GenBank/DDBJ databases">
        <title>Genome sequencing of Besnoitia besnoiti strain Bb-Ger1.</title>
        <authorList>
            <person name="Schares G."/>
            <person name="Venepally P."/>
            <person name="Lorenzi H.A."/>
        </authorList>
    </citation>
    <scope>NUCLEOTIDE SEQUENCE [LARGE SCALE GENOMIC DNA]</scope>
    <source>
        <strain evidence="2 3">Bb-Ger1</strain>
    </source>
</reference>
<dbReference type="STRING" id="94643.A0A2A9MM93"/>
<feature type="compositionally biased region" description="Low complexity" evidence="1">
    <location>
        <begin position="529"/>
        <end position="538"/>
    </location>
</feature>
<feature type="compositionally biased region" description="Basic and acidic residues" evidence="1">
    <location>
        <begin position="1005"/>
        <end position="1014"/>
    </location>
</feature>
<name>A0A2A9MM93_BESBE</name>
<feature type="region of interest" description="Disordered" evidence="1">
    <location>
        <begin position="1637"/>
        <end position="1670"/>
    </location>
</feature>
<feature type="compositionally biased region" description="Basic and acidic residues" evidence="1">
    <location>
        <begin position="696"/>
        <end position="708"/>
    </location>
</feature>
<feature type="region of interest" description="Disordered" evidence="1">
    <location>
        <begin position="1789"/>
        <end position="1959"/>
    </location>
</feature>
<feature type="compositionally biased region" description="Low complexity" evidence="1">
    <location>
        <begin position="1506"/>
        <end position="1527"/>
    </location>
</feature>
<dbReference type="RefSeq" id="XP_029220641.1">
    <property type="nucleotide sequence ID" value="XM_029363275.1"/>
</dbReference>
<feature type="compositionally biased region" description="Polar residues" evidence="1">
    <location>
        <begin position="165"/>
        <end position="180"/>
    </location>
</feature>
<dbReference type="InterPro" id="IPR015915">
    <property type="entry name" value="Kelch-typ_b-propeller"/>
</dbReference>
<feature type="compositionally biased region" description="Low complexity" evidence="1">
    <location>
        <begin position="1814"/>
        <end position="1828"/>
    </location>
</feature>
<feature type="compositionally biased region" description="Basic and acidic residues" evidence="1">
    <location>
        <begin position="16"/>
        <end position="28"/>
    </location>
</feature>
<feature type="compositionally biased region" description="Basic and acidic residues" evidence="1">
    <location>
        <begin position="679"/>
        <end position="689"/>
    </location>
</feature>
<feature type="compositionally biased region" description="Acidic residues" evidence="1">
    <location>
        <begin position="1"/>
        <end position="15"/>
    </location>
</feature>
<feature type="compositionally biased region" description="Pro residues" evidence="1">
    <location>
        <begin position="892"/>
        <end position="902"/>
    </location>
</feature>
<feature type="compositionally biased region" description="Low complexity" evidence="1">
    <location>
        <begin position="70"/>
        <end position="121"/>
    </location>
</feature>
<dbReference type="KEGG" id="bbes:BESB_048240"/>
<feature type="region of interest" description="Disordered" evidence="1">
    <location>
        <begin position="679"/>
        <end position="709"/>
    </location>
</feature>
<feature type="region of interest" description="Disordered" evidence="1">
    <location>
        <begin position="1"/>
        <end position="255"/>
    </location>
</feature>
<feature type="compositionally biased region" description="Basic and acidic residues" evidence="1">
    <location>
        <begin position="1604"/>
        <end position="1620"/>
    </location>
</feature>
<feature type="compositionally biased region" description="Basic and acidic residues" evidence="1">
    <location>
        <begin position="43"/>
        <end position="52"/>
    </location>
</feature>
<feature type="compositionally biased region" description="Basic and acidic residues" evidence="1">
    <location>
        <begin position="246"/>
        <end position="255"/>
    </location>
</feature>
<feature type="compositionally biased region" description="Basic and acidic residues" evidence="1">
    <location>
        <begin position="814"/>
        <end position="823"/>
    </location>
</feature>
<feature type="compositionally biased region" description="Basic and acidic residues" evidence="1">
    <location>
        <begin position="832"/>
        <end position="846"/>
    </location>
</feature>
<dbReference type="EMBL" id="NWUJ01000003">
    <property type="protein sequence ID" value="PFH36632.1"/>
    <property type="molecule type" value="Genomic_DNA"/>
</dbReference>
<evidence type="ECO:0000313" key="3">
    <source>
        <dbReference type="Proteomes" id="UP000224006"/>
    </source>
</evidence>
<feature type="compositionally biased region" description="Low complexity" evidence="1">
    <location>
        <begin position="2214"/>
        <end position="2228"/>
    </location>
</feature>
<evidence type="ECO:0000256" key="1">
    <source>
        <dbReference type="SAM" id="MobiDB-lite"/>
    </source>
</evidence>
<proteinExistence type="predicted"/>
<feature type="compositionally biased region" description="Low complexity" evidence="1">
    <location>
        <begin position="1916"/>
        <end position="1959"/>
    </location>
</feature>
<feature type="compositionally biased region" description="Low complexity" evidence="1">
    <location>
        <begin position="337"/>
        <end position="347"/>
    </location>
</feature>
<feature type="compositionally biased region" description="Basic and acidic residues" evidence="1">
    <location>
        <begin position="558"/>
        <end position="572"/>
    </location>
</feature>
<dbReference type="VEuPathDB" id="ToxoDB:BESB_048240"/>
<dbReference type="PANTHER" id="PTHR23244:SF498">
    <property type="entry name" value="C2 DOMAIN-CONTAINING PROTEIN"/>
    <property type="match status" value="1"/>
</dbReference>
<feature type="compositionally biased region" description="Low complexity" evidence="1">
    <location>
        <begin position="435"/>
        <end position="465"/>
    </location>
</feature>
<feature type="region of interest" description="Disordered" evidence="1">
    <location>
        <begin position="1506"/>
        <end position="1620"/>
    </location>
</feature>
<keyword evidence="3" id="KW-1185">Reference proteome</keyword>
<protein>
    <recommendedName>
        <fullName evidence="4">Kelch repeat-containing protein</fullName>
    </recommendedName>
</protein>
<feature type="compositionally biased region" description="Basic and acidic residues" evidence="1">
    <location>
        <begin position="1528"/>
        <end position="1553"/>
    </location>
</feature>
<feature type="region of interest" description="Disordered" evidence="1">
    <location>
        <begin position="1005"/>
        <end position="1037"/>
    </location>
</feature>
<dbReference type="GeneID" id="40309754"/>
<feature type="compositionally biased region" description="Polar residues" evidence="1">
    <location>
        <begin position="406"/>
        <end position="417"/>
    </location>
</feature>
<feature type="region of interest" description="Disordered" evidence="1">
    <location>
        <begin position="270"/>
        <end position="365"/>
    </location>
</feature>
<feature type="region of interest" description="Disordered" evidence="1">
    <location>
        <begin position="405"/>
        <end position="584"/>
    </location>
</feature>
<dbReference type="OrthoDB" id="45365at2759"/>
<organism evidence="2 3">
    <name type="scientific">Besnoitia besnoiti</name>
    <name type="common">Apicomplexan protozoan</name>
    <dbReference type="NCBI Taxonomy" id="94643"/>
    <lineage>
        <taxon>Eukaryota</taxon>
        <taxon>Sar</taxon>
        <taxon>Alveolata</taxon>
        <taxon>Apicomplexa</taxon>
        <taxon>Conoidasida</taxon>
        <taxon>Coccidia</taxon>
        <taxon>Eucoccidiorida</taxon>
        <taxon>Eimeriorina</taxon>
        <taxon>Sarcocystidae</taxon>
        <taxon>Besnoitia</taxon>
    </lineage>
</organism>
<feature type="compositionally biased region" description="Basic and acidic residues" evidence="1">
    <location>
        <begin position="466"/>
        <end position="492"/>
    </location>
</feature>
<sequence length="2228" mass="233874">MKGNDAEDECEGVDTDAERKRDDGRDASAGRMQEADVSVSAAAERRDGDGRENSPQGSQSSRFSSHDSPRASSSHRSSLARSSSASPSPASASSRASPASSFRSFSLFSPPSSPLAPLCRSLRARNRSTTAPPGTLGVRRGDAGRLSSEGFETSKDAATLRAPTEPSSSCGAPSSPQTAAVSPLQGRVDGCTNGPLERSESERKAEGRGRGLKSYWNKRLSRRSATAPDLSRSATGELLGGRKKRHEEDASERKRIAFFEFTSARLLSRSFGAGSKGAAPRDKESLAKSPLRPPAVEASAMASCGGSSPSSAPVSAAPPPAADAASVSPSAPPEPPASEQSAERPAAWEAAGEASVPAGDACPLSGLRLRPQVRESFAEGGRLLQALLAPFVKLPAPDSASLFGSALSTPRDASTTPPVSPLFSPARRLKPVRGSACPPAAAPSTFAPPLAPPSSCLASAATSLAHAERAETQLAKDDDARENRPASDREEAQLSLHEAAAPVKTSDGFERGVNFFRDGRSRSKPLADSSPPGSSAGGHSRRAKGDTESEPGALPQELEGKGAEKNENKRGEPFAPTQGPRPTALQPSAQWMFVRTGGEVPSPRCASAAAAWGDAFFFFGGLDANGLCLPQTFKFSFLSLRAQRHVWLLSSSVGDVLDILDEGFRDLLRACELLQREGNDKAQNSHESARGTLTDKGSEDARVRREETAAEETSWSYEKIIAETERLRSEWQKSETFDCLHHFCAELLNPHLHTRAGISSDAEFISMCFLRQEELLRSPQLLSVLEQVEDLQAAFVGVSGGSTPTDVTQQAGAECRRAREDAAHPQAANGEKAARAHDGRDSEKGLGGENEVESGAGNGAEDAAVRRPGDLQQPPLAPFAHGDSPWSAKASSPPPGPFPGSPSPAAWRGDATSPSAREAEAKEANGVGLHAPFFFDEFTSINDSEKPETPGATCASAAAREREEQLGGMPDSDADAGPIPALASQTRKRTARIIRFGDQVRVRKYDKPEPERRLLKQRLAPGSIRSEGSAPPPQGVALPGRRVGYWQALPSLEDPASFALSPRARFGAASCAFLSSFFLFGGASFASASLPSSTFSLASSSARSSETPLASALRSLRSFQRPLLAGLPRELARSPSLSPSPSIRVSSRSGSLLSRFSSASATAVASPDVPLRDREPLARSFDEAFALLGETGGRVENEAQERETRVLAVEYLNDLWIFDMQDEVWRPAHPGVLAPPSCPPRAPSPSLSFVASPASSSLVTYAPLRASSAASSHARVGSACGLLPASCSSSLPAPLAGLESDCHGAAEETLGLHSGDGDSGGGDSADACGGCEAAAAVPSDPMPHVACHTVSPLGAVSPAAEPVSPEGDEGPPPSASETRTPKAERSGKPSVPSKRRDCVLCPVSLPQSGTGKSNLGLLLYGGIGENNQLLKDVWLFDLQARRWSAVSPSWMTPPQFWFVASASVAPPGHAYHTACVSGLTEAASQEVFRLSPPAGHRACACRAPASAADWRPDSQARPPRSPAADAPPTRERDASAPDARAAAEAERTADRGQTHTQGGDRGAEEQQKREVHDESAAERGEGDEREEEGDSRAELLHESSAGDARQEGGEGSEARAARETGNRLAWLDCLADPRGAALAAQKSAAITAATVSVSRRSPFRSASARSSSLPFPCSWKHAHRAATDAPAASSSLRGAENEAVGPSQSPAEKHDAVSAEEKAQPHEGPQAPRCGVPPSFSSPENAPRPLCTCLASMSEKQKGSLAEAVEAAERSLARVVLIFGGLVGCAAGGGPSSAAAKEKKDERLSESEKQPSGALRAGFPAGASAAAGKTWSWGRASLGRQKERRREKKERREKDFEEDELCLLGERTPEAAGGLESRDREAAAPSSPAKEAPKRFPVGEGDARKETSGDGRVPIASASLPSESASFSGFAGSSAASGPLSPVGGPPGALGSPSSLVSSSSRWSKLTTWQRLWLDPREAATPAEISNALFEYYVDSNVWVKCEASGDKPSPRIRHSAAVVGAYMLVYGGRGADGALCCMSTLYRLHIPTKTWVSISLGGVRVPRTELAAGLVLNNCLYAFGGHDSQDRVTNLMVAAQVGANLAARPKQGARKPRPKLREKKDREAPGRACRFNASRPPTQALRGSPAEEAHVLPKGTTLIRGQRFSGLKLARSAGRVKRFRDGLLASHSPFFNLHSSGTARVRLRDSLQDPLESLESSPRAPASASET</sequence>
<comment type="caution">
    <text evidence="2">The sequence shown here is derived from an EMBL/GenBank/DDBJ whole genome shotgun (WGS) entry which is preliminary data.</text>
</comment>
<dbReference type="Gene3D" id="2.120.10.80">
    <property type="entry name" value="Kelch-type beta propeller"/>
    <property type="match status" value="2"/>
</dbReference>
<evidence type="ECO:0000313" key="2">
    <source>
        <dbReference type="EMBL" id="PFH36632.1"/>
    </source>
</evidence>
<feature type="compositionally biased region" description="Basic and acidic residues" evidence="1">
    <location>
        <begin position="1561"/>
        <end position="1582"/>
    </location>
</feature>